<dbReference type="PROSITE" id="PS50112">
    <property type="entry name" value="PAS"/>
    <property type="match status" value="1"/>
</dbReference>
<dbReference type="NCBIfam" id="TIGR00229">
    <property type="entry name" value="sensory_box"/>
    <property type="match status" value="1"/>
</dbReference>
<evidence type="ECO:0000256" key="1">
    <source>
        <dbReference type="SAM" id="Coils"/>
    </source>
</evidence>
<keyword evidence="4" id="KW-1185">Reference proteome</keyword>
<evidence type="ECO:0000313" key="4">
    <source>
        <dbReference type="Proteomes" id="UP000236728"/>
    </source>
</evidence>
<evidence type="ECO:0000313" key="3">
    <source>
        <dbReference type="EMBL" id="SEF94867.1"/>
    </source>
</evidence>
<dbReference type="Pfam" id="PF08448">
    <property type="entry name" value="PAS_4"/>
    <property type="match status" value="1"/>
</dbReference>
<dbReference type="SMART" id="SM00065">
    <property type="entry name" value="GAF"/>
    <property type="match status" value="1"/>
</dbReference>
<dbReference type="AlphaFoldDB" id="A0A1H5W7R6"/>
<feature type="coiled-coil region" evidence="1">
    <location>
        <begin position="158"/>
        <end position="185"/>
    </location>
</feature>
<dbReference type="Proteomes" id="UP000236728">
    <property type="component" value="Unassembled WGS sequence"/>
</dbReference>
<feature type="domain" description="PAS" evidence="2">
    <location>
        <begin position="194"/>
        <end position="264"/>
    </location>
</feature>
<dbReference type="RefSeq" id="WP_103932383.1">
    <property type="nucleotide sequence ID" value="NZ_FNVA01000002.1"/>
</dbReference>
<keyword evidence="1" id="KW-0175">Coiled coil</keyword>
<dbReference type="Pfam" id="PF01590">
    <property type="entry name" value="GAF"/>
    <property type="match status" value="1"/>
</dbReference>
<dbReference type="InterPro" id="IPR013656">
    <property type="entry name" value="PAS_4"/>
</dbReference>
<sequence length="358" mass="40957">MDRAMNQSLTHKEASRLEALARLRLLDTPAEPEFDELAGLAASISDVPISAITLIDERRQWFKAVVGMDSHGSDRESAFCSYTIQQDEIFVVEDATADQRFQRNPLVLGDPHIRFYAGMPISGPTGEHVGALCVFDRQPRQLTGAQRTALEVLARQVNARMELRMRRMELRMRRIEQEQMLVEQDRLNRELLAAQQRFQSFMDESPFLSFVKSVDGRMLYYNRRFAERFGITMSAWLGKTDFDLFPAEDAQAYRDNDLAVLRSGQLQVLEERSRESDGSASLWHIYKFPCGSGEGVTTLGGIAVDITETTMREEKIARMRREISELRDQVELAQVMALQQERSEMMSDRKMEMALVGL</sequence>
<dbReference type="InterPro" id="IPR000014">
    <property type="entry name" value="PAS"/>
</dbReference>
<name>A0A1H5W7R6_9BACT</name>
<organism evidence="3 4">
    <name type="scientific">Bryocella elongata</name>
    <dbReference type="NCBI Taxonomy" id="863522"/>
    <lineage>
        <taxon>Bacteria</taxon>
        <taxon>Pseudomonadati</taxon>
        <taxon>Acidobacteriota</taxon>
        <taxon>Terriglobia</taxon>
        <taxon>Terriglobales</taxon>
        <taxon>Acidobacteriaceae</taxon>
        <taxon>Bryocella</taxon>
    </lineage>
</organism>
<dbReference type="SMART" id="SM00091">
    <property type="entry name" value="PAS"/>
    <property type="match status" value="1"/>
</dbReference>
<dbReference type="InterPro" id="IPR035965">
    <property type="entry name" value="PAS-like_dom_sf"/>
</dbReference>
<dbReference type="EMBL" id="FNVA01000002">
    <property type="protein sequence ID" value="SEF94867.1"/>
    <property type="molecule type" value="Genomic_DNA"/>
</dbReference>
<dbReference type="Gene3D" id="3.30.450.20">
    <property type="entry name" value="PAS domain"/>
    <property type="match status" value="1"/>
</dbReference>
<dbReference type="CDD" id="cd00130">
    <property type="entry name" value="PAS"/>
    <property type="match status" value="1"/>
</dbReference>
<dbReference type="PANTHER" id="PTHR43102:SF2">
    <property type="entry name" value="GAF DOMAIN-CONTAINING PROTEIN"/>
    <property type="match status" value="1"/>
</dbReference>
<dbReference type="PANTHER" id="PTHR43102">
    <property type="entry name" value="SLR1143 PROTEIN"/>
    <property type="match status" value="1"/>
</dbReference>
<gene>
    <name evidence="3" type="ORF">SAMN05421819_1451</name>
</gene>
<reference evidence="3 4" key="1">
    <citation type="submission" date="2016-10" db="EMBL/GenBank/DDBJ databases">
        <authorList>
            <person name="de Groot N.N."/>
        </authorList>
    </citation>
    <scope>NUCLEOTIDE SEQUENCE [LARGE SCALE GENOMIC DNA]</scope>
    <source>
        <strain evidence="3 4">DSM 22489</strain>
    </source>
</reference>
<dbReference type="InterPro" id="IPR029016">
    <property type="entry name" value="GAF-like_dom_sf"/>
</dbReference>
<dbReference type="OrthoDB" id="9759607at2"/>
<dbReference type="InterPro" id="IPR003018">
    <property type="entry name" value="GAF"/>
</dbReference>
<protein>
    <submittedName>
        <fullName evidence="3">PAS domain S-box-containing protein</fullName>
    </submittedName>
</protein>
<evidence type="ECO:0000259" key="2">
    <source>
        <dbReference type="PROSITE" id="PS50112"/>
    </source>
</evidence>
<proteinExistence type="predicted"/>
<accession>A0A1H5W7R6</accession>
<dbReference type="SUPFAM" id="SSF55781">
    <property type="entry name" value="GAF domain-like"/>
    <property type="match status" value="1"/>
</dbReference>
<dbReference type="SUPFAM" id="SSF55785">
    <property type="entry name" value="PYP-like sensor domain (PAS domain)"/>
    <property type="match status" value="1"/>
</dbReference>
<dbReference type="Gene3D" id="3.30.450.40">
    <property type="match status" value="1"/>
</dbReference>